<dbReference type="Gramene" id="KMS65355">
    <property type="protein sequence ID" value="KMS65355"/>
    <property type="gene ID" value="BVRB_036830"/>
</dbReference>
<keyword evidence="1" id="KW-0812">Transmembrane</keyword>
<feature type="non-terminal residue" evidence="2">
    <location>
        <position position="1"/>
    </location>
</feature>
<keyword evidence="1" id="KW-1133">Transmembrane helix</keyword>
<dbReference type="EMBL" id="KQ110094">
    <property type="protein sequence ID" value="KMS65355.1"/>
    <property type="molecule type" value="Genomic_DNA"/>
</dbReference>
<keyword evidence="3" id="KW-1185">Reference proteome</keyword>
<protein>
    <submittedName>
        <fullName evidence="2">Uncharacterized protein</fullName>
    </submittedName>
</protein>
<proteinExistence type="predicted"/>
<sequence>AEIEVRRSHHLENVPFGKVGGTVTLVRASPSSPQLPFYNSMDRIMLVLMVALLGVLGSVVSQPVAEGGASYKQLADFNPGFQRLALLSHGLLDQDGIVNQTRL</sequence>
<evidence type="ECO:0000313" key="2">
    <source>
        <dbReference type="EMBL" id="KMS65355.1"/>
    </source>
</evidence>
<feature type="transmembrane region" description="Helical" evidence="1">
    <location>
        <begin position="44"/>
        <end position="65"/>
    </location>
</feature>
<name>A0A0J8BI13_BETVV</name>
<keyword evidence="1" id="KW-0472">Membrane</keyword>
<gene>
    <name evidence="2" type="ORF">BVRB_036830</name>
</gene>
<dbReference type="AlphaFoldDB" id="A0A0J8BI13"/>
<dbReference type="Proteomes" id="UP000035740">
    <property type="component" value="Unassembled WGS sequence"/>
</dbReference>
<organism evidence="2 3">
    <name type="scientific">Beta vulgaris subsp. vulgaris</name>
    <name type="common">Beet</name>
    <dbReference type="NCBI Taxonomy" id="3555"/>
    <lineage>
        <taxon>Eukaryota</taxon>
        <taxon>Viridiplantae</taxon>
        <taxon>Streptophyta</taxon>
        <taxon>Embryophyta</taxon>
        <taxon>Tracheophyta</taxon>
        <taxon>Spermatophyta</taxon>
        <taxon>Magnoliopsida</taxon>
        <taxon>eudicotyledons</taxon>
        <taxon>Gunneridae</taxon>
        <taxon>Pentapetalae</taxon>
        <taxon>Caryophyllales</taxon>
        <taxon>Chenopodiaceae</taxon>
        <taxon>Betoideae</taxon>
        <taxon>Beta</taxon>
    </lineage>
</organism>
<accession>A0A0J8BI13</accession>
<evidence type="ECO:0000313" key="3">
    <source>
        <dbReference type="Proteomes" id="UP000035740"/>
    </source>
</evidence>
<evidence type="ECO:0000256" key="1">
    <source>
        <dbReference type="SAM" id="Phobius"/>
    </source>
</evidence>
<reference evidence="2 3" key="1">
    <citation type="journal article" date="2014" name="Nature">
        <title>The genome of the recently domesticated crop plant sugar beet (Beta vulgaris).</title>
        <authorList>
            <person name="Dohm J.C."/>
            <person name="Minoche A.E."/>
            <person name="Holtgrawe D."/>
            <person name="Capella-Gutierrez S."/>
            <person name="Zakrzewski F."/>
            <person name="Tafer H."/>
            <person name="Rupp O."/>
            <person name="Sorensen T.R."/>
            <person name="Stracke R."/>
            <person name="Reinhardt R."/>
            <person name="Goesmann A."/>
            <person name="Kraft T."/>
            <person name="Schulz B."/>
            <person name="Stadler P.F."/>
            <person name="Schmidt T."/>
            <person name="Gabaldon T."/>
            <person name="Lehrach H."/>
            <person name="Weisshaar B."/>
            <person name="Himmelbauer H."/>
        </authorList>
    </citation>
    <scope>NUCLEOTIDE SEQUENCE [LARGE SCALE GENOMIC DNA]</scope>
    <source>
        <tissue evidence="2">Taproot</tissue>
    </source>
</reference>